<reference evidence="1" key="1">
    <citation type="journal article" date="2022" name="bioRxiv">
        <title>Sequencing and chromosome-scale assembly of the giantPleurodeles waltlgenome.</title>
        <authorList>
            <person name="Brown T."/>
            <person name="Elewa A."/>
            <person name="Iarovenko S."/>
            <person name="Subramanian E."/>
            <person name="Araus A.J."/>
            <person name="Petzold A."/>
            <person name="Susuki M."/>
            <person name="Suzuki K.-i.T."/>
            <person name="Hayashi T."/>
            <person name="Toyoda A."/>
            <person name="Oliveira C."/>
            <person name="Osipova E."/>
            <person name="Leigh N.D."/>
            <person name="Simon A."/>
            <person name="Yun M.H."/>
        </authorList>
    </citation>
    <scope>NUCLEOTIDE SEQUENCE</scope>
    <source>
        <strain evidence="1">20211129_DDA</strain>
        <tissue evidence="1">Liver</tissue>
    </source>
</reference>
<protein>
    <submittedName>
        <fullName evidence="1">Uncharacterized protein</fullName>
    </submittedName>
</protein>
<sequence>MRRGLKGRANQCELSTRVPRHKFHTASGHPAAIGTLALLEGQRVNRRRYASIRVPECRELYFLHSGARMPGGCYSNRRPHKALQVTHAPLGAIDVTELGPIIGSGARKLEWRKKVNLSTFSPITPSDWVEARGPAICILLTVGDLEISCLSYVCFCV</sequence>
<evidence type="ECO:0000313" key="1">
    <source>
        <dbReference type="EMBL" id="KAJ1099495.1"/>
    </source>
</evidence>
<dbReference type="AlphaFoldDB" id="A0AAV7M6S2"/>
<comment type="caution">
    <text evidence="1">The sequence shown here is derived from an EMBL/GenBank/DDBJ whole genome shotgun (WGS) entry which is preliminary data.</text>
</comment>
<dbReference type="EMBL" id="JANPWB010000014">
    <property type="protein sequence ID" value="KAJ1099495.1"/>
    <property type="molecule type" value="Genomic_DNA"/>
</dbReference>
<name>A0AAV7M6S2_PLEWA</name>
<dbReference type="Proteomes" id="UP001066276">
    <property type="component" value="Chromosome 10"/>
</dbReference>
<evidence type="ECO:0000313" key="2">
    <source>
        <dbReference type="Proteomes" id="UP001066276"/>
    </source>
</evidence>
<accession>A0AAV7M6S2</accession>
<organism evidence="1 2">
    <name type="scientific">Pleurodeles waltl</name>
    <name type="common">Iberian ribbed newt</name>
    <dbReference type="NCBI Taxonomy" id="8319"/>
    <lineage>
        <taxon>Eukaryota</taxon>
        <taxon>Metazoa</taxon>
        <taxon>Chordata</taxon>
        <taxon>Craniata</taxon>
        <taxon>Vertebrata</taxon>
        <taxon>Euteleostomi</taxon>
        <taxon>Amphibia</taxon>
        <taxon>Batrachia</taxon>
        <taxon>Caudata</taxon>
        <taxon>Salamandroidea</taxon>
        <taxon>Salamandridae</taxon>
        <taxon>Pleurodelinae</taxon>
        <taxon>Pleurodeles</taxon>
    </lineage>
</organism>
<gene>
    <name evidence="1" type="ORF">NDU88_004596</name>
</gene>
<proteinExistence type="predicted"/>
<keyword evidence="2" id="KW-1185">Reference proteome</keyword>